<dbReference type="Pfam" id="PF21880">
    <property type="entry name" value="DUF6916"/>
    <property type="match status" value="1"/>
</dbReference>
<keyword evidence="3" id="KW-1185">Reference proteome</keyword>
<evidence type="ECO:0000313" key="3">
    <source>
        <dbReference type="Proteomes" id="UP000564677"/>
    </source>
</evidence>
<gene>
    <name evidence="2" type="ORF">FHR20_000522</name>
</gene>
<dbReference type="InterPro" id="IPR054209">
    <property type="entry name" value="DUF6916"/>
</dbReference>
<dbReference type="AlphaFoldDB" id="A0A7X5UWQ3"/>
<protein>
    <recommendedName>
        <fullName evidence="1">DUF6916 domain-containing protein</fullName>
    </recommendedName>
</protein>
<dbReference type="RefSeq" id="WP_167298083.1">
    <property type="nucleotide sequence ID" value="NZ_CP170557.1"/>
</dbReference>
<sequence length="96" mass="10930">MRLATAEDFEPWVGRKVRLNTLPDPVEITLVRIERRPGLIGIDTRPPFSLFFEAPRDVYLMDASYEMDCGRGGPHEILISQLVPTDAARHYQAVFS</sequence>
<accession>A0A7X5UWQ3</accession>
<organism evidence="2 3">
    <name type="scientific">Sphingomonas leidyi</name>
    <dbReference type="NCBI Taxonomy" id="68569"/>
    <lineage>
        <taxon>Bacteria</taxon>
        <taxon>Pseudomonadati</taxon>
        <taxon>Pseudomonadota</taxon>
        <taxon>Alphaproteobacteria</taxon>
        <taxon>Sphingomonadales</taxon>
        <taxon>Sphingomonadaceae</taxon>
        <taxon>Sphingomonas</taxon>
    </lineage>
</organism>
<dbReference type="EMBL" id="JAASQV010000001">
    <property type="protein sequence ID" value="NIJ63591.1"/>
    <property type="molecule type" value="Genomic_DNA"/>
</dbReference>
<evidence type="ECO:0000313" key="2">
    <source>
        <dbReference type="EMBL" id="NIJ63591.1"/>
    </source>
</evidence>
<proteinExistence type="predicted"/>
<evidence type="ECO:0000259" key="1">
    <source>
        <dbReference type="Pfam" id="PF21880"/>
    </source>
</evidence>
<comment type="caution">
    <text evidence="2">The sequence shown here is derived from an EMBL/GenBank/DDBJ whole genome shotgun (WGS) entry which is preliminary data.</text>
</comment>
<name>A0A7X5UWQ3_9SPHN</name>
<dbReference type="Proteomes" id="UP000564677">
    <property type="component" value="Unassembled WGS sequence"/>
</dbReference>
<feature type="domain" description="DUF6916" evidence="1">
    <location>
        <begin position="5"/>
        <end position="95"/>
    </location>
</feature>
<reference evidence="2 3" key="1">
    <citation type="submission" date="2020-03" db="EMBL/GenBank/DDBJ databases">
        <title>Genomic Encyclopedia of Type Strains, Phase IV (KMG-IV): sequencing the most valuable type-strain genomes for metagenomic binning, comparative biology and taxonomic classification.</title>
        <authorList>
            <person name="Goeker M."/>
        </authorList>
    </citation>
    <scope>NUCLEOTIDE SEQUENCE [LARGE SCALE GENOMIC DNA]</scope>
    <source>
        <strain evidence="2 3">DSM 4733</strain>
    </source>
</reference>